<protein>
    <recommendedName>
        <fullName evidence="4">4Fe-4S ferredoxin-type domain-containing protein</fullName>
    </recommendedName>
</protein>
<comment type="caution">
    <text evidence="2">The sequence shown here is derived from an EMBL/GenBank/DDBJ whole genome shotgun (WGS) entry which is preliminary data.</text>
</comment>
<keyword evidence="1" id="KW-0732">Signal</keyword>
<dbReference type="AlphaFoldDB" id="A0A150RWL8"/>
<evidence type="ECO:0000313" key="3">
    <source>
        <dbReference type="Proteomes" id="UP000075635"/>
    </source>
</evidence>
<dbReference type="EMBL" id="JEMB01001888">
    <property type="protein sequence ID" value="KYF84607.1"/>
    <property type="molecule type" value="Genomic_DNA"/>
</dbReference>
<gene>
    <name evidence="2" type="ORF">BE17_29160</name>
</gene>
<feature type="signal peptide" evidence="1">
    <location>
        <begin position="1"/>
        <end position="18"/>
    </location>
</feature>
<evidence type="ECO:0000256" key="1">
    <source>
        <dbReference type="SAM" id="SignalP"/>
    </source>
</evidence>
<feature type="chain" id="PRO_5007568484" description="4Fe-4S ferredoxin-type domain-containing protein" evidence="1">
    <location>
        <begin position="19"/>
        <end position="344"/>
    </location>
</feature>
<evidence type="ECO:0000313" key="2">
    <source>
        <dbReference type="EMBL" id="KYF84607.1"/>
    </source>
</evidence>
<accession>A0A150RWL8</accession>
<evidence type="ECO:0008006" key="4">
    <source>
        <dbReference type="Google" id="ProtNLM"/>
    </source>
</evidence>
<dbReference type="Proteomes" id="UP000075635">
    <property type="component" value="Unassembled WGS sequence"/>
</dbReference>
<sequence length="344" mass="36422">MKRTCLALALLFAACLEGCDLTSTVVYETCAEQCSTALDPDACIARCGTCPGQCVNPTPEGFDGPALLWVGRTVDEPQCPESAPTTVYTGYETPDDPIECSRCLCGEPACALPDELRAATSMRCDGSMPVPLDARDILNGACVPANEALVSDRKSLLLGSPTVTPCEPMIELAPVPRILLFSRWYRSGKACAGVAREGVCASPSKTCVPAEQMRDFSQCIMHVGEGEVTCPQDYPEQVVLYDGMKDERHCTPCECGPPTGSECSLMLLSYRDGACSDLLSAGVSSKDPGCVAPTPGVQPKSVKAIWHVNEPGSCEPSGGELKGKIVLTGPSTFCCQTRPGRNSY</sequence>
<reference evidence="2 3" key="1">
    <citation type="submission" date="2014-02" db="EMBL/GenBank/DDBJ databases">
        <title>The small core and large imbalanced accessory genome model reveals a collaborative survival strategy of Sorangium cellulosum strains in nature.</title>
        <authorList>
            <person name="Han K."/>
            <person name="Peng R."/>
            <person name="Blom J."/>
            <person name="Li Y.-Z."/>
        </authorList>
    </citation>
    <scope>NUCLEOTIDE SEQUENCE [LARGE SCALE GENOMIC DNA]</scope>
    <source>
        <strain evidence="2 3">So0011-07</strain>
    </source>
</reference>
<name>A0A150RWL8_SORCE</name>
<proteinExistence type="predicted"/>
<organism evidence="2 3">
    <name type="scientific">Sorangium cellulosum</name>
    <name type="common">Polyangium cellulosum</name>
    <dbReference type="NCBI Taxonomy" id="56"/>
    <lineage>
        <taxon>Bacteria</taxon>
        <taxon>Pseudomonadati</taxon>
        <taxon>Myxococcota</taxon>
        <taxon>Polyangia</taxon>
        <taxon>Polyangiales</taxon>
        <taxon>Polyangiaceae</taxon>
        <taxon>Sorangium</taxon>
    </lineage>
</organism>
<dbReference type="PROSITE" id="PS51257">
    <property type="entry name" value="PROKAR_LIPOPROTEIN"/>
    <property type="match status" value="1"/>
</dbReference>